<keyword evidence="3 7" id="KW-0812">Transmembrane</keyword>
<feature type="transmembrane region" description="Helical" evidence="7">
    <location>
        <begin position="1675"/>
        <end position="1701"/>
    </location>
</feature>
<accession>A0A8J2SD44</accession>
<name>A0A8J2SD44_9STRA</name>
<dbReference type="InterPro" id="IPR001304">
    <property type="entry name" value="C-type_lectin-like"/>
</dbReference>
<protein>
    <recommendedName>
        <fullName evidence="9">C-type lectin domain-containing protein</fullName>
    </recommendedName>
</protein>
<proteinExistence type="inferred from homology"/>
<evidence type="ECO:0000256" key="1">
    <source>
        <dbReference type="ARBA" id="ARBA00004141"/>
    </source>
</evidence>
<organism evidence="10 11">
    <name type="scientific">Pelagomonas calceolata</name>
    <dbReference type="NCBI Taxonomy" id="35677"/>
    <lineage>
        <taxon>Eukaryota</taxon>
        <taxon>Sar</taxon>
        <taxon>Stramenopiles</taxon>
        <taxon>Ochrophyta</taxon>
        <taxon>Pelagophyceae</taxon>
        <taxon>Pelagomonadales</taxon>
        <taxon>Pelagomonadaceae</taxon>
        <taxon>Pelagomonas</taxon>
    </lineage>
</organism>
<dbReference type="InterPro" id="IPR016187">
    <property type="entry name" value="CTDL_fold"/>
</dbReference>
<dbReference type="Pfam" id="PF00059">
    <property type="entry name" value="Lectin_C"/>
    <property type="match status" value="1"/>
</dbReference>
<evidence type="ECO:0000256" key="8">
    <source>
        <dbReference type="SAM" id="SignalP"/>
    </source>
</evidence>
<keyword evidence="5 7" id="KW-0472">Membrane</keyword>
<gene>
    <name evidence="10" type="ORF">PECAL_2P05110</name>
</gene>
<evidence type="ECO:0000256" key="4">
    <source>
        <dbReference type="ARBA" id="ARBA00022989"/>
    </source>
</evidence>
<feature type="transmembrane region" description="Helical" evidence="7">
    <location>
        <begin position="1413"/>
        <end position="1438"/>
    </location>
</feature>
<feature type="transmembrane region" description="Helical" evidence="7">
    <location>
        <begin position="1374"/>
        <end position="1393"/>
    </location>
</feature>
<feature type="region of interest" description="Disordered" evidence="6">
    <location>
        <begin position="1159"/>
        <end position="1184"/>
    </location>
</feature>
<feature type="region of interest" description="Disordered" evidence="6">
    <location>
        <begin position="656"/>
        <end position="681"/>
    </location>
</feature>
<dbReference type="InterPro" id="IPR007603">
    <property type="entry name" value="Choline_transptr-like"/>
</dbReference>
<feature type="transmembrane region" description="Helical" evidence="7">
    <location>
        <begin position="1349"/>
        <end position="1368"/>
    </location>
</feature>
<dbReference type="Proteomes" id="UP000789595">
    <property type="component" value="Unassembled WGS sequence"/>
</dbReference>
<dbReference type="EMBL" id="CAKKNE010000002">
    <property type="protein sequence ID" value="CAH0367488.1"/>
    <property type="molecule type" value="Genomic_DNA"/>
</dbReference>
<dbReference type="Gene3D" id="2.60.120.560">
    <property type="entry name" value="Exo-inulinase, domain 1"/>
    <property type="match status" value="1"/>
</dbReference>
<evidence type="ECO:0000256" key="2">
    <source>
        <dbReference type="ARBA" id="ARBA00007168"/>
    </source>
</evidence>
<feature type="domain" description="C-type lectin" evidence="9">
    <location>
        <begin position="202"/>
        <end position="305"/>
    </location>
</feature>
<feature type="compositionally biased region" description="Polar residues" evidence="6">
    <location>
        <begin position="1165"/>
        <end position="1176"/>
    </location>
</feature>
<dbReference type="Gene3D" id="3.10.100.10">
    <property type="entry name" value="Mannose-Binding Protein A, subunit A"/>
    <property type="match status" value="1"/>
</dbReference>
<feature type="transmembrane region" description="Helical" evidence="7">
    <location>
        <begin position="1708"/>
        <end position="1727"/>
    </location>
</feature>
<feature type="transmembrane region" description="Helical" evidence="7">
    <location>
        <begin position="1628"/>
        <end position="1647"/>
    </location>
</feature>
<evidence type="ECO:0000259" key="9">
    <source>
        <dbReference type="PROSITE" id="PS50041"/>
    </source>
</evidence>
<feature type="region of interest" description="Disordered" evidence="6">
    <location>
        <begin position="1079"/>
        <end position="1107"/>
    </location>
</feature>
<dbReference type="SUPFAM" id="SSF56436">
    <property type="entry name" value="C-type lectin-like"/>
    <property type="match status" value="1"/>
</dbReference>
<sequence length="1843" mass="196793">MGSITMIRFLLFAAAAARAVADLHALAPVTREEHRPAVKRSAERAAKASRLLADEDGDEDEDEGGSSDDMMFEGSCATTFSPCGTCGDDHCTVEGCPFRGYECGAPDGECMFNVIDPEWNGYDYFNAGSCRDMCATFGQDCVRAEEYSDNLCGAAFVQSYSCDDDYAAIQLRSGHSLGHTFCTCTSGGSSEDLFVAGPSGGNYYDATAYCSSIGASIATIYSATENELARQACGGSSCWIGLEEVGGSASTPKESQTWRWMDGSTASYTNWLSSEPQNHNGRDERNAMMNCCGTDGVDASGMWYDAPDDYWAPKPLCRTDGSGGSSAERGACTISGIACPDEHTDTDMDYTHIDSSNNKWIWSGTTSDGRSWYENDDVSVMVKYLYYSTRAHGWFLTATAPDLSAADPWVGGNNQVRFYGQAHGDSPDGVFHDADLYCGHDTGDPADGCSKTPRGDGQDFYWCDNDGTVTVSCGSATAGTCFSDDFSSIDSNWVSVDGDWSWSGGTVDNNVGNSGEGNVLYRDADYADGYLEASVSLSDGAQTGLLFRITDMPSAADYLNNGGQMYYCGIVRHSWVSCGRMNNAWLSLFTYYTTITHGQFYDLGINMDGSDFTVFLDGAEIGSFSDSSYSSGGIGLRTFQGHGTYDAISFKPPGCEFEVDDDGDEDEGGDEDGDEDDWTDGPAGWCSGGCDDKWNGEMASREECIDACDEAGYEAMTWMPSETECFCFDCCDCISEFDAEDDCWCGETDDGFDPGAVSESECAAAGCHYYGSPHHWCECGEKENCASVGGEWQCDVFGPVAVKGFPPPEVCDHDEDEDCGSDATSGSDADVTCSLVINDEITAVYVDGQDVTGSLCGEWPATLRFSSAASLFAISGYDNQGGCQYGGFAMRCSTADGTGPWHGLTADTQNWRASNWVSGSSWTQLGFDDSAWQTPSVGGEPQYGSELVGGGDTICVEGDFYFRREVDHPTPLESPFLESPFLVTGDLTFEGMTYEAARDNTDVFVAAVADLCGVAASAVTVEISEARRRRLAEGIVVTYTVGVATANEAQAVTSAISSSSTADVDAAISKAATDAGVDEDFDGVTTTNVGTPTTTASGDDGSSDGNGGADAASAGLIAGVVVGVAALAAIGVGAYVYMRSKASGADSPPLAEVQLVGSADEAALPNTSDSSGSPSTMGGKEVEMSDADFGNIERKVLLEDRPWTDRRCGYFSVLCVLFFICSAIGLGATGAPRYDTNSDNEIEGVNDKYLADAKKCCDKAAVPPPGAESLYPTGFWEMSEMCREMEDNNQWDAPSARRRRLASKKNTPVPQNVWEGFSMHPGIPIGVVAIIMFLCGGFLKLMEKVATHVLFGTFLAEAAFCIYLGVGGEQVEPIMFVIAALIGVYVYCVRAQIRKAGNIISVASNALLSMPSLMCLVYTWMLASASLVIVLILVASAAGRHAAVKENTEKAAGVQAGVQIEYTSCDWKDDSTAGGLFFVMYIIWVWMGNYVTMTQVYYVAGCTAQYVWDPSLVKASMPLTLLKLAFTRSGGTVSKTAWVLQVINYIKKNSKCSCRNCLTLIVRWPIVLLACIVRCCCFTWLEMLNKYVLVFHVITADEFWLSAKRCYKLMKKRGLGALVMETSAQNSFVIIGYGLSLCVGIFTWWWMGVEYGKDVLGNNDMWGDTDTYGPGWPKFMIIVMALMLIAPAAAMAIIIIVAMAVGDSITRCWIPWCCGVFCGAVTAFFFWQTVNALLVASNAAFVCIAIDKENGVGEVSTSAEGGALYALVQGEIAEEVQALKEGGEEVPEFEAVAVTPKAAAGGAAEMTAVPPLMPPPPPTGRNFCSNCGAPLQGSFCSQCGARA</sequence>
<keyword evidence="11" id="KW-1185">Reference proteome</keyword>
<feature type="transmembrane region" description="Helical" evidence="7">
    <location>
        <begin position="1208"/>
        <end position="1228"/>
    </location>
</feature>
<dbReference type="Pfam" id="PF04515">
    <property type="entry name" value="Choline_transpo"/>
    <property type="match status" value="1"/>
</dbReference>
<feature type="transmembrane region" description="Helical" evidence="7">
    <location>
        <begin position="1116"/>
        <end position="1137"/>
    </location>
</feature>
<dbReference type="InterPro" id="IPR016186">
    <property type="entry name" value="C-type_lectin-like/link_sf"/>
</dbReference>
<dbReference type="PROSITE" id="PS50041">
    <property type="entry name" value="C_TYPE_LECTIN_2"/>
    <property type="match status" value="1"/>
</dbReference>
<evidence type="ECO:0000256" key="3">
    <source>
        <dbReference type="ARBA" id="ARBA00022692"/>
    </source>
</evidence>
<feature type="transmembrane region" description="Helical" evidence="7">
    <location>
        <begin position="1323"/>
        <end position="1342"/>
    </location>
</feature>
<reference evidence="10" key="1">
    <citation type="submission" date="2021-11" db="EMBL/GenBank/DDBJ databases">
        <authorList>
            <consortium name="Genoscope - CEA"/>
            <person name="William W."/>
        </authorList>
    </citation>
    <scope>NUCLEOTIDE SEQUENCE</scope>
</reference>
<dbReference type="GO" id="GO:0016020">
    <property type="term" value="C:membrane"/>
    <property type="evidence" value="ECO:0007669"/>
    <property type="project" value="UniProtKB-SubCell"/>
</dbReference>
<comment type="caution">
    <text evidence="10">The sequence shown here is derived from an EMBL/GenBank/DDBJ whole genome shotgun (WGS) entry which is preliminary data.</text>
</comment>
<feature type="compositionally biased region" description="Basic and acidic residues" evidence="6">
    <location>
        <begin position="32"/>
        <end position="46"/>
    </location>
</feature>
<keyword evidence="4 7" id="KW-1133">Transmembrane helix</keyword>
<feature type="compositionally biased region" description="Acidic residues" evidence="6">
    <location>
        <begin position="54"/>
        <end position="66"/>
    </location>
</feature>
<feature type="transmembrane region" description="Helical" evidence="7">
    <location>
        <begin position="1472"/>
        <end position="1491"/>
    </location>
</feature>
<evidence type="ECO:0000313" key="10">
    <source>
        <dbReference type="EMBL" id="CAH0367488.1"/>
    </source>
</evidence>
<evidence type="ECO:0000256" key="7">
    <source>
        <dbReference type="SAM" id="Phobius"/>
    </source>
</evidence>
<dbReference type="OrthoDB" id="44736at2759"/>
<dbReference type="PANTHER" id="PTHR12385">
    <property type="entry name" value="CHOLINE TRANSPORTER-LIKE (SLC FAMILY 44)"/>
    <property type="match status" value="1"/>
</dbReference>
<feature type="compositionally biased region" description="Low complexity" evidence="6">
    <location>
        <begin position="1083"/>
        <end position="1100"/>
    </location>
</feature>
<comment type="subcellular location">
    <subcellularLocation>
        <location evidence="1">Membrane</location>
        <topology evidence="1">Multi-pass membrane protein</topology>
    </subcellularLocation>
</comment>
<feature type="chain" id="PRO_5035271111" description="C-type lectin domain-containing protein" evidence="8">
    <location>
        <begin position="22"/>
        <end position="1843"/>
    </location>
</feature>
<comment type="similarity">
    <text evidence="2">Belongs to the CTL (choline transporter-like) family.</text>
</comment>
<evidence type="ECO:0000313" key="11">
    <source>
        <dbReference type="Proteomes" id="UP000789595"/>
    </source>
</evidence>
<dbReference type="SMART" id="SM00034">
    <property type="entry name" value="CLECT"/>
    <property type="match status" value="1"/>
</dbReference>
<feature type="signal peptide" evidence="8">
    <location>
        <begin position="1"/>
        <end position="21"/>
    </location>
</feature>
<dbReference type="GO" id="GO:0022857">
    <property type="term" value="F:transmembrane transporter activity"/>
    <property type="evidence" value="ECO:0007669"/>
    <property type="project" value="InterPro"/>
</dbReference>
<evidence type="ECO:0000256" key="5">
    <source>
        <dbReference type="ARBA" id="ARBA00023136"/>
    </source>
</evidence>
<keyword evidence="8" id="KW-0732">Signal</keyword>
<evidence type="ECO:0000256" key="6">
    <source>
        <dbReference type="SAM" id="MobiDB-lite"/>
    </source>
</evidence>
<feature type="region of interest" description="Disordered" evidence="6">
    <location>
        <begin position="32"/>
        <end position="68"/>
    </location>
</feature>
<feature type="compositionally biased region" description="Acidic residues" evidence="6">
    <location>
        <begin position="657"/>
        <end position="679"/>
    </location>
</feature>